<evidence type="ECO:0000259" key="11">
    <source>
        <dbReference type="PROSITE" id="PS50846"/>
    </source>
</evidence>
<keyword evidence="5 10" id="KW-0547">Nucleotide-binding</keyword>
<gene>
    <name evidence="12" type="ORF">IFO69_12720</name>
</gene>
<feature type="transmembrane region" description="Helical" evidence="10">
    <location>
        <begin position="682"/>
        <end position="704"/>
    </location>
</feature>
<dbReference type="SUPFAM" id="SSF56784">
    <property type="entry name" value="HAD-like"/>
    <property type="match status" value="1"/>
</dbReference>
<dbReference type="PROSITE" id="PS00154">
    <property type="entry name" value="ATPASE_E1_E2"/>
    <property type="match status" value="1"/>
</dbReference>
<keyword evidence="13" id="KW-1185">Reference proteome</keyword>
<dbReference type="Gene3D" id="3.30.70.100">
    <property type="match status" value="1"/>
</dbReference>
<dbReference type="InterPro" id="IPR017969">
    <property type="entry name" value="Heavy-metal-associated_CS"/>
</dbReference>
<dbReference type="EMBL" id="JACYTQ010000004">
    <property type="protein sequence ID" value="MBD8489611.1"/>
    <property type="molecule type" value="Genomic_DNA"/>
</dbReference>
<dbReference type="Pfam" id="PF00702">
    <property type="entry name" value="Hydrolase"/>
    <property type="match status" value="1"/>
</dbReference>
<keyword evidence="8 10" id="KW-1133">Transmembrane helix</keyword>
<dbReference type="PROSITE" id="PS01047">
    <property type="entry name" value="HMA_1"/>
    <property type="match status" value="1"/>
</dbReference>
<dbReference type="NCBIfam" id="TIGR01525">
    <property type="entry name" value="ATPase-IB_hvy"/>
    <property type="match status" value="1"/>
</dbReference>
<keyword evidence="7" id="KW-1278">Translocase</keyword>
<dbReference type="InterPro" id="IPR023299">
    <property type="entry name" value="ATPase_P-typ_cyto_dom_N"/>
</dbReference>
<dbReference type="Gene3D" id="3.40.1110.10">
    <property type="entry name" value="Calcium-transporting ATPase, cytoplasmic domain N"/>
    <property type="match status" value="1"/>
</dbReference>
<dbReference type="InterPro" id="IPR023298">
    <property type="entry name" value="ATPase_P-typ_TM_dom_sf"/>
</dbReference>
<keyword evidence="9 10" id="KW-0472">Membrane</keyword>
<keyword evidence="3 10" id="KW-0812">Transmembrane</keyword>
<dbReference type="PRINTS" id="PR00943">
    <property type="entry name" value="CUATPASE"/>
</dbReference>
<evidence type="ECO:0000256" key="8">
    <source>
        <dbReference type="ARBA" id="ARBA00022989"/>
    </source>
</evidence>
<dbReference type="CDD" id="cd02094">
    <property type="entry name" value="P-type_ATPase_Cu-like"/>
    <property type="match status" value="1"/>
</dbReference>
<proteinExistence type="inferred from homology"/>
<dbReference type="InterPro" id="IPR036412">
    <property type="entry name" value="HAD-like_sf"/>
</dbReference>
<feature type="transmembrane region" description="Helical" evidence="10">
    <location>
        <begin position="364"/>
        <end position="387"/>
    </location>
</feature>
<feature type="domain" description="HMA" evidence="11">
    <location>
        <begin position="5"/>
        <end position="70"/>
    </location>
</feature>
<feature type="transmembrane region" description="Helical" evidence="10">
    <location>
        <begin position="153"/>
        <end position="172"/>
    </location>
</feature>
<dbReference type="InterPro" id="IPR008250">
    <property type="entry name" value="ATPase_P-typ_transduc_dom_A_sf"/>
</dbReference>
<dbReference type="InterPro" id="IPR036163">
    <property type="entry name" value="HMA_dom_sf"/>
</dbReference>
<dbReference type="PANTHER" id="PTHR43520:SF8">
    <property type="entry name" value="P-TYPE CU(+) TRANSPORTER"/>
    <property type="match status" value="1"/>
</dbReference>
<dbReference type="Gene3D" id="3.40.50.1000">
    <property type="entry name" value="HAD superfamily/HAD-like"/>
    <property type="match status" value="1"/>
</dbReference>
<evidence type="ECO:0000256" key="9">
    <source>
        <dbReference type="ARBA" id="ARBA00023136"/>
    </source>
</evidence>
<organism evidence="12 13">
    <name type="scientific">Echinicola arenosa</name>
    <dbReference type="NCBI Taxonomy" id="2774144"/>
    <lineage>
        <taxon>Bacteria</taxon>
        <taxon>Pseudomonadati</taxon>
        <taxon>Bacteroidota</taxon>
        <taxon>Cytophagia</taxon>
        <taxon>Cytophagales</taxon>
        <taxon>Cyclobacteriaceae</taxon>
        <taxon>Echinicola</taxon>
    </lineage>
</organism>
<dbReference type="CDD" id="cd00371">
    <property type="entry name" value="HMA"/>
    <property type="match status" value="1"/>
</dbReference>
<evidence type="ECO:0000256" key="10">
    <source>
        <dbReference type="RuleBase" id="RU362081"/>
    </source>
</evidence>
<feature type="transmembrane region" description="Helical" evidence="10">
    <location>
        <begin position="710"/>
        <end position="729"/>
    </location>
</feature>
<evidence type="ECO:0000313" key="12">
    <source>
        <dbReference type="EMBL" id="MBD8489611.1"/>
    </source>
</evidence>
<feature type="transmembrane region" description="Helical" evidence="10">
    <location>
        <begin position="95"/>
        <end position="114"/>
    </location>
</feature>
<accession>A0ABR9ALE4</accession>
<dbReference type="InterPro" id="IPR006121">
    <property type="entry name" value="HMA_dom"/>
</dbReference>
<evidence type="ECO:0000256" key="1">
    <source>
        <dbReference type="ARBA" id="ARBA00004127"/>
    </source>
</evidence>
<dbReference type="Pfam" id="PF00122">
    <property type="entry name" value="E1-E2_ATPase"/>
    <property type="match status" value="1"/>
</dbReference>
<dbReference type="InterPro" id="IPR044492">
    <property type="entry name" value="P_typ_ATPase_HD_dom"/>
</dbReference>
<dbReference type="InterPro" id="IPR018303">
    <property type="entry name" value="ATPase_P-typ_P_site"/>
</dbReference>
<evidence type="ECO:0000313" key="13">
    <source>
        <dbReference type="Proteomes" id="UP000647133"/>
    </source>
</evidence>
<dbReference type="NCBIfam" id="TIGR01511">
    <property type="entry name" value="ATPase-IB1_Cu"/>
    <property type="match status" value="1"/>
</dbReference>
<keyword evidence="6 10" id="KW-0067">ATP-binding</keyword>
<evidence type="ECO:0000256" key="2">
    <source>
        <dbReference type="ARBA" id="ARBA00006024"/>
    </source>
</evidence>
<evidence type="ECO:0000256" key="5">
    <source>
        <dbReference type="ARBA" id="ARBA00022741"/>
    </source>
</evidence>
<feature type="transmembrane region" description="Helical" evidence="10">
    <location>
        <begin position="184"/>
        <end position="203"/>
    </location>
</feature>
<protein>
    <submittedName>
        <fullName evidence="12">Copper-translocating P-type ATPase</fullName>
    </submittedName>
</protein>
<dbReference type="PROSITE" id="PS01229">
    <property type="entry name" value="COF_2"/>
    <property type="match status" value="1"/>
</dbReference>
<dbReference type="SUPFAM" id="SSF81665">
    <property type="entry name" value="Calcium ATPase, transmembrane domain M"/>
    <property type="match status" value="1"/>
</dbReference>
<dbReference type="Proteomes" id="UP000647133">
    <property type="component" value="Unassembled WGS sequence"/>
</dbReference>
<keyword evidence="4 10" id="KW-0479">Metal-binding</keyword>
<dbReference type="PRINTS" id="PR00119">
    <property type="entry name" value="CATATPASE"/>
</dbReference>
<dbReference type="PROSITE" id="PS50846">
    <property type="entry name" value="HMA_2"/>
    <property type="match status" value="1"/>
</dbReference>
<dbReference type="SFLD" id="SFLDF00027">
    <property type="entry name" value="p-type_atpase"/>
    <property type="match status" value="1"/>
</dbReference>
<keyword evidence="10" id="KW-1003">Cell membrane</keyword>
<dbReference type="NCBIfam" id="TIGR01494">
    <property type="entry name" value="ATPase_P-type"/>
    <property type="match status" value="1"/>
</dbReference>
<dbReference type="RefSeq" id="WP_192010503.1">
    <property type="nucleotide sequence ID" value="NZ_JACYTQ010000004.1"/>
</dbReference>
<dbReference type="SUPFAM" id="SSF55008">
    <property type="entry name" value="HMA, heavy metal-associated domain"/>
    <property type="match status" value="1"/>
</dbReference>
<feature type="transmembrane region" description="Helical" evidence="10">
    <location>
        <begin position="337"/>
        <end position="358"/>
    </location>
</feature>
<dbReference type="SFLD" id="SFLDG00002">
    <property type="entry name" value="C1.7:_P-type_atpase_like"/>
    <property type="match status" value="1"/>
</dbReference>
<comment type="subcellular location">
    <subcellularLocation>
        <location evidence="10">Cell membrane</location>
    </subcellularLocation>
    <subcellularLocation>
        <location evidence="1">Endomembrane system</location>
        <topology evidence="1">Multi-pass membrane protein</topology>
    </subcellularLocation>
</comment>
<dbReference type="Gene3D" id="2.70.150.10">
    <property type="entry name" value="Calcium-transporting ATPase, cytoplasmic transduction domain A"/>
    <property type="match status" value="1"/>
</dbReference>
<dbReference type="Pfam" id="PF00403">
    <property type="entry name" value="HMA"/>
    <property type="match status" value="1"/>
</dbReference>
<sequence>MSNNRKKEWPVTGMSCAACASSVERTLKKQNGVQAASVNFASHSALLQLDKEADPYAIQKAIRATGYDLIIDEVEASELEENQYKAYQKLRRNTIAAGILATPVFVIGMFLMNIPYANLIMWVLTTPVLFIFGQQFFVNAARQAKHGQANMDSLVAISTGVAYFYSTFTTFFPEWLTQRGMEAHVYFEAASVIIFFILLGRMLESGAKAGTGEALKKLMGLQPDDVIVLENGEEKLKKTKKVSKGETIMVKPGQKVPLDGKIIAGHSFINESMLTGEPIPVEKQIDDKVFAGTINQNGNIQFQVEQAGDATLLAQIIQKIKEAQGSKAPVQKLVDKITAIFVPVVISLGILAFLVWGISGIADAWLHGMLAFVTVLVIACPCALGLATPTAIMAGIGKGASLGILIKDAESLETGHKVDTIILDKTGTITSGNPSVEEILLAPEIGNKEIEMDILLTLESQSEHPLAEAVVEHLKPNFKGTKLTDFQSHTSNGVSADLVNDHYAIGKKDWLIAQGIREDNWMKDFETHHLDQGHIVIYFAKNKTIIGIIAITDALKNNSQTAIQELKRMGLEIHMLTGDQEKTAEALARKVGIQHYRSAMLPSDKADYIKELQSRGKTVAMIGDGINDSEALALADLSIAMGKGTDIAMDVAKVTLIHSDLAQVHEMLKLTKKTVKTIRQNLFWAFIYNLIGIPLAAGVLYPAFGFLLNPMIAGAAMALSSISVVGNSLRLK</sequence>
<dbReference type="SFLD" id="SFLDS00003">
    <property type="entry name" value="Haloacid_Dehalogenase"/>
    <property type="match status" value="1"/>
</dbReference>
<evidence type="ECO:0000256" key="3">
    <source>
        <dbReference type="ARBA" id="ARBA00022692"/>
    </source>
</evidence>
<evidence type="ECO:0000256" key="4">
    <source>
        <dbReference type="ARBA" id="ARBA00022723"/>
    </source>
</evidence>
<dbReference type="InterPro" id="IPR027256">
    <property type="entry name" value="P-typ_ATPase_IB"/>
</dbReference>
<dbReference type="SUPFAM" id="SSF81653">
    <property type="entry name" value="Calcium ATPase, transduction domain A"/>
    <property type="match status" value="1"/>
</dbReference>
<dbReference type="PANTHER" id="PTHR43520">
    <property type="entry name" value="ATP7, ISOFORM B"/>
    <property type="match status" value="1"/>
</dbReference>
<comment type="caution">
    <text evidence="12">The sequence shown here is derived from an EMBL/GenBank/DDBJ whole genome shotgun (WGS) entry which is preliminary data.</text>
</comment>
<feature type="transmembrane region" description="Helical" evidence="10">
    <location>
        <begin position="120"/>
        <end position="141"/>
    </location>
</feature>
<name>A0ABR9ALE4_9BACT</name>
<dbReference type="InterPro" id="IPR001757">
    <property type="entry name" value="P_typ_ATPase"/>
</dbReference>
<evidence type="ECO:0000256" key="6">
    <source>
        <dbReference type="ARBA" id="ARBA00022840"/>
    </source>
</evidence>
<evidence type="ECO:0000256" key="7">
    <source>
        <dbReference type="ARBA" id="ARBA00022967"/>
    </source>
</evidence>
<dbReference type="InterPro" id="IPR023214">
    <property type="entry name" value="HAD_sf"/>
</dbReference>
<dbReference type="InterPro" id="IPR059000">
    <property type="entry name" value="ATPase_P-type_domA"/>
</dbReference>
<comment type="similarity">
    <text evidence="2 10">Belongs to the cation transport ATPase (P-type) (TC 3.A.3) family. Type IB subfamily.</text>
</comment>
<reference evidence="12 13" key="1">
    <citation type="submission" date="2020-09" db="EMBL/GenBank/DDBJ databases">
        <title>Echinicola sp. CAU 1574 isolated from sand of Sido Beach.</title>
        <authorList>
            <person name="Kim W."/>
        </authorList>
    </citation>
    <scope>NUCLEOTIDE SEQUENCE [LARGE SCALE GENOMIC DNA]</scope>
    <source>
        <strain evidence="12 13">CAU 1574</strain>
    </source>
</reference>